<evidence type="ECO:0000313" key="2">
    <source>
        <dbReference type="EMBL" id="TBO54726.1"/>
    </source>
</evidence>
<evidence type="ECO:0000256" key="1">
    <source>
        <dbReference type="SAM" id="MobiDB-lite"/>
    </source>
</evidence>
<keyword evidence="3" id="KW-1185">Reference proteome</keyword>
<gene>
    <name evidence="2" type="ORF">EYS09_37010</name>
</gene>
<feature type="region of interest" description="Disordered" evidence="1">
    <location>
        <begin position="42"/>
        <end position="94"/>
    </location>
</feature>
<evidence type="ECO:0000313" key="3">
    <source>
        <dbReference type="Proteomes" id="UP000292452"/>
    </source>
</evidence>
<name>A0A4Q9HJ86_STRKA</name>
<accession>A0A4Q9HJ86</accession>
<comment type="caution">
    <text evidence="2">The sequence shown here is derived from an EMBL/GenBank/DDBJ whole genome shotgun (WGS) entry which is preliminary data.</text>
</comment>
<dbReference type="RefSeq" id="WP_131126488.1">
    <property type="nucleotide sequence ID" value="NZ_SIXH01000729.1"/>
</dbReference>
<dbReference type="EMBL" id="SIXH01000729">
    <property type="protein sequence ID" value="TBO54726.1"/>
    <property type="molecule type" value="Genomic_DNA"/>
</dbReference>
<evidence type="ECO:0008006" key="4">
    <source>
        <dbReference type="Google" id="ProtNLM"/>
    </source>
</evidence>
<feature type="compositionally biased region" description="Basic and acidic residues" evidence="1">
    <location>
        <begin position="42"/>
        <end position="73"/>
    </location>
</feature>
<sequence length="94" mass="10493">MALFKRRTVGKPGEWFYCLRHQKVEEGPECRAADRFGPYATREEAAHAMDTAHERNLEWETDPRWHDKGKGPDESTDTGSGSGEGKGSGEGEGR</sequence>
<dbReference type="Proteomes" id="UP000292452">
    <property type="component" value="Unassembled WGS sequence"/>
</dbReference>
<organism evidence="2 3">
    <name type="scientific">Streptomyces kasugaensis</name>
    <dbReference type="NCBI Taxonomy" id="1946"/>
    <lineage>
        <taxon>Bacteria</taxon>
        <taxon>Bacillati</taxon>
        <taxon>Actinomycetota</taxon>
        <taxon>Actinomycetes</taxon>
        <taxon>Kitasatosporales</taxon>
        <taxon>Streptomycetaceae</taxon>
        <taxon>Streptomyces</taxon>
    </lineage>
</organism>
<reference evidence="2 3" key="1">
    <citation type="submission" date="2019-02" db="EMBL/GenBank/DDBJ databases">
        <title>Draft Genome Sequence of Streptomyces sp. AM-2504, identified by 16S rRNA comparative analysis as a Streptomyces Kasugaensis strain.</title>
        <authorList>
            <person name="Napolioni V."/>
            <person name="Giuliodori A.M."/>
            <person name="Spurio R."/>
            <person name="Fabbretti A."/>
        </authorList>
    </citation>
    <scope>NUCLEOTIDE SEQUENCE [LARGE SCALE GENOMIC DNA]</scope>
    <source>
        <strain evidence="2 3">AM-2504</strain>
    </source>
</reference>
<protein>
    <recommendedName>
        <fullName evidence="4">SPOR domain-containing protein</fullName>
    </recommendedName>
</protein>
<dbReference type="AlphaFoldDB" id="A0A4Q9HJ86"/>
<proteinExistence type="predicted"/>